<proteinExistence type="predicted"/>
<accession>A0A151I5B4</accession>
<feature type="non-terminal residue" evidence="1">
    <location>
        <position position="1"/>
    </location>
</feature>
<protein>
    <submittedName>
        <fullName evidence="1">Uncharacterized protein</fullName>
    </submittedName>
</protein>
<dbReference type="EMBL" id="KQ976426">
    <property type="protein sequence ID" value="KYM87990.1"/>
    <property type="molecule type" value="Genomic_DNA"/>
</dbReference>
<evidence type="ECO:0000313" key="2">
    <source>
        <dbReference type="Proteomes" id="UP000078540"/>
    </source>
</evidence>
<dbReference type="AlphaFoldDB" id="A0A151I5B4"/>
<name>A0A151I5B4_9HYME</name>
<reference evidence="1 2" key="1">
    <citation type="submission" date="2015-09" db="EMBL/GenBank/DDBJ databases">
        <title>Atta colombica WGS genome.</title>
        <authorList>
            <person name="Nygaard S."/>
            <person name="Hu H."/>
            <person name="Boomsma J."/>
            <person name="Zhang G."/>
        </authorList>
    </citation>
    <scope>NUCLEOTIDE SEQUENCE [LARGE SCALE GENOMIC DNA]</scope>
    <source>
        <strain evidence="1">Treedump-2</strain>
        <tissue evidence="1">Whole body</tissue>
    </source>
</reference>
<gene>
    <name evidence="1" type="ORF">ALC53_03208</name>
</gene>
<keyword evidence="2" id="KW-1185">Reference proteome</keyword>
<organism evidence="1 2">
    <name type="scientific">Atta colombica</name>
    <dbReference type="NCBI Taxonomy" id="520822"/>
    <lineage>
        <taxon>Eukaryota</taxon>
        <taxon>Metazoa</taxon>
        <taxon>Ecdysozoa</taxon>
        <taxon>Arthropoda</taxon>
        <taxon>Hexapoda</taxon>
        <taxon>Insecta</taxon>
        <taxon>Pterygota</taxon>
        <taxon>Neoptera</taxon>
        <taxon>Endopterygota</taxon>
        <taxon>Hymenoptera</taxon>
        <taxon>Apocrita</taxon>
        <taxon>Aculeata</taxon>
        <taxon>Formicoidea</taxon>
        <taxon>Formicidae</taxon>
        <taxon>Myrmicinae</taxon>
        <taxon>Atta</taxon>
    </lineage>
</organism>
<evidence type="ECO:0000313" key="1">
    <source>
        <dbReference type="EMBL" id="KYM87990.1"/>
    </source>
</evidence>
<dbReference type="Proteomes" id="UP000078540">
    <property type="component" value="Unassembled WGS sequence"/>
</dbReference>
<sequence>IRLLCQLKIGWIFNGIHNLSFRLADHLTDLLSVNFGSCIKFFIQAMPTKVQQKIYFKV</sequence>